<feature type="domain" description="SAC" evidence="8">
    <location>
        <begin position="134"/>
        <end position="431"/>
    </location>
</feature>
<dbReference type="PANTHER" id="PTHR45662:SF2">
    <property type="entry name" value="PHOSPHATIDYLINOSITOL-3-PHOSPHATASE SAC1"/>
    <property type="match status" value="1"/>
</dbReference>
<dbReference type="EMBL" id="MRZV01000384">
    <property type="protein sequence ID" value="PIK51196.1"/>
    <property type="molecule type" value="Genomic_DNA"/>
</dbReference>
<keyword evidence="7" id="KW-0472">Membrane</keyword>
<dbReference type="Proteomes" id="UP000230750">
    <property type="component" value="Unassembled WGS sequence"/>
</dbReference>
<keyword evidence="7" id="KW-0812">Transmembrane</keyword>
<name>A0A2G8KT69_STIJA</name>
<accession>A0A2G8KT69</accession>
<comment type="catalytic activity">
    <reaction evidence="2">
        <text>a 1,2-diacyl-sn-glycero-3-phospho-(1D-myo-inositol-3-phosphate) + H2O = a 1,2-diacyl-sn-glycero-3-phospho-(1D-myo-inositol) + phosphate</text>
        <dbReference type="Rhea" id="RHEA:12316"/>
        <dbReference type="ChEBI" id="CHEBI:15377"/>
        <dbReference type="ChEBI" id="CHEBI:43474"/>
        <dbReference type="ChEBI" id="CHEBI:57880"/>
        <dbReference type="ChEBI" id="CHEBI:58088"/>
        <dbReference type="EC" id="3.1.3.64"/>
    </reaction>
    <physiologicalReaction direction="left-to-right" evidence="2">
        <dbReference type="Rhea" id="RHEA:12317"/>
    </physiologicalReaction>
</comment>
<dbReference type="Pfam" id="PF02383">
    <property type="entry name" value="Syja_N"/>
    <property type="match status" value="1"/>
</dbReference>
<evidence type="ECO:0000259" key="8">
    <source>
        <dbReference type="PROSITE" id="PS50275"/>
    </source>
</evidence>
<dbReference type="GO" id="GO:0046856">
    <property type="term" value="P:phosphatidylinositol dephosphorylation"/>
    <property type="evidence" value="ECO:0007669"/>
    <property type="project" value="TreeGrafter"/>
</dbReference>
<dbReference type="PROSITE" id="PS50275">
    <property type="entry name" value="SAC"/>
    <property type="match status" value="1"/>
</dbReference>
<proteinExistence type="predicted"/>
<keyword evidence="10" id="KW-1185">Reference proteome</keyword>
<organism evidence="9 10">
    <name type="scientific">Stichopus japonicus</name>
    <name type="common">Sea cucumber</name>
    <dbReference type="NCBI Taxonomy" id="307972"/>
    <lineage>
        <taxon>Eukaryota</taxon>
        <taxon>Metazoa</taxon>
        <taxon>Echinodermata</taxon>
        <taxon>Eleutherozoa</taxon>
        <taxon>Echinozoa</taxon>
        <taxon>Holothuroidea</taxon>
        <taxon>Aspidochirotacea</taxon>
        <taxon>Aspidochirotida</taxon>
        <taxon>Stichopodidae</taxon>
        <taxon>Apostichopus</taxon>
    </lineage>
</organism>
<dbReference type="EC" id="3.1.3.64" evidence="1"/>
<evidence type="ECO:0000256" key="1">
    <source>
        <dbReference type="ARBA" id="ARBA00013038"/>
    </source>
</evidence>
<dbReference type="AlphaFoldDB" id="A0A2G8KT69"/>
<feature type="transmembrane region" description="Helical" evidence="7">
    <location>
        <begin position="530"/>
        <end position="553"/>
    </location>
</feature>
<dbReference type="PANTHER" id="PTHR45662">
    <property type="entry name" value="PHOSPHATIDYLINOSITIDE PHOSPHATASE SAC1"/>
    <property type="match status" value="1"/>
</dbReference>
<dbReference type="STRING" id="307972.A0A2G8KT69"/>
<keyword evidence="7" id="KW-1133">Transmembrane helix</keyword>
<dbReference type="OrthoDB" id="405996at2759"/>
<evidence type="ECO:0000256" key="7">
    <source>
        <dbReference type="SAM" id="Phobius"/>
    </source>
</evidence>
<dbReference type="GO" id="GO:0004438">
    <property type="term" value="F:phosphatidylinositol-3-phosphate phosphatase activity"/>
    <property type="evidence" value="ECO:0007669"/>
    <property type="project" value="UniProtKB-EC"/>
</dbReference>
<dbReference type="InterPro" id="IPR002013">
    <property type="entry name" value="SAC_dom"/>
</dbReference>
<evidence type="ECO:0000256" key="4">
    <source>
        <dbReference type="ARBA" id="ARBA00040795"/>
    </source>
</evidence>
<evidence type="ECO:0000256" key="6">
    <source>
        <dbReference type="ARBA" id="ARBA00041911"/>
    </source>
</evidence>
<evidence type="ECO:0000256" key="2">
    <source>
        <dbReference type="ARBA" id="ARBA00036631"/>
    </source>
</evidence>
<reference evidence="9 10" key="1">
    <citation type="journal article" date="2017" name="PLoS Biol.">
        <title>The sea cucumber genome provides insights into morphological evolution and visceral regeneration.</title>
        <authorList>
            <person name="Zhang X."/>
            <person name="Sun L."/>
            <person name="Yuan J."/>
            <person name="Sun Y."/>
            <person name="Gao Y."/>
            <person name="Zhang L."/>
            <person name="Li S."/>
            <person name="Dai H."/>
            <person name="Hamel J.F."/>
            <person name="Liu C."/>
            <person name="Yu Y."/>
            <person name="Liu S."/>
            <person name="Lin W."/>
            <person name="Guo K."/>
            <person name="Jin S."/>
            <person name="Xu P."/>
            <person name="Storey K.B."/>
            <person name="Huan P."/>
            <person name="Zhang T."/>
            <person name="Zhou Y."/>
            <person name="Zhang J."/>
            <person name="Lin C."/>
            <person name="Li X."/>
            <person name="Xing L."/>
            <person name="Huo D."/>
            <person name="Sun M."/>
            <person name="Wang L."/>
            <person name="Mercier A."/>
            <person name="Li F."/>
            <person name="Yang H."/>
            <person name="Xiang J."/>
        </authorList>
    </citation>
    <scope>NUCLEOTIDE SEQUENCE [LARGE SCALE GENOMIC DNA]</scope>
    <source>
        <strain evidence="9">Shaxun</strain>
        <tissue evidence="9">Muscle</tissue>
    </source>
</reference>
<evidence type="ECO:0000256" key="5">
    <source>
        <dbReference type="ARBA" id="ARBA00041396"/>
    </source>
</evidence>
<dbReference type="GO" id="GO:0005783">
    <property type="term" value="C:endoplasmic reticulum"/>
    <property type="evidence" value="ECO:0007669"/>
    <property type="project" value="TreeGrafter"/>
</dbReference>
<comment type="caution">
    <text evidence="9">The sequence shown here is derived from an EMBL/GenBank/DDBJ whole genome shotgun (WGS) entry which is preliminary data.</text>
</comment>
<comment type="catalytic activity">
    <reaction evidence="3">
        <text>a 1,2-diacyl-sn-glycero-3-phospho-(1D-myo-inositol 4-phosphate) + H2O = a 1,2-diacyl-sn-glycero-3-phospho-(1D-myo-inositol) + phosphate</text>
        <dbReference type="Rhea" id="RHEA:55652"/>
        <dbReference type="ChEBI" id="CHEBI:15377"/>
        <dbReference type="ChEBI" id="CHEBI:43474"/>
        <dbReference type="ChEBI" id="CHEBI:57880"/>
        <dbReference type="ChEBI" id="CHEBI:58178"/>
    </reaction>
    <physiologicalReaction direction="left-to-right" evidence="3">
        <dbReference type="Rhea" id="RHEA:55653"/>
    </physiologicalReaction>
</comment>
<evidence type="ECO:0000313" key="9">
    <source>
        <dbReference type="EMBL" id="PIK51196.1"/>
    </source>
</evidence>
<gene>
    <name evidence="9" type="ORF">BSL78_11913</name>
</gene>
<feature type="transmembrane region" description="Helical" evidence="7">
    <location>
        <begin position="504"/>
        <end position="524"/>
    </location>
</feature>
<dbReference type="GO" id="GO:0043812">
    <property type="term" value="F:phosphatidylinositol-4-phosphate phosphatase activity"/>
    <property type="evidence" value="ECO:0007669"/>
    <property type="project" value="TreeGrafter"/>
</dbReference>
<evidence type="ECO:0000313" key="10">
    <source>
        <dbReference type="Proteomes" id="UP000230750"/>
    </source>
</evidence>
<evidence type="ECO:0000256" key="3">
    <source>
        <dbReference type="ARBA" id="ARBA00036807"/>
    </source>
</evidence>
<protein>
    <recommendedName>
        <fullName evidence="4">Phosphatidylinositol-3-phosphatase SAC1</fullName>
        <ecNumber evidence="1">3.1.3.64</ecNumber>
    </recommendedName>
    <alternativeName>
        <fullName evidence="6">Phosphatidylinositol-4-phosphate phosphatase</fullName>
    </alternativeName>
    <alternativeName>
        <fullName evidence="5">Suppressor of actin mutations 1-like protein</fullName>
    </alternativeName>
</protein>
<sequence>MIAYTTKFAFFTQGKVSVSKRKHTSDAKFYIEACDAGTKEVMVIDRMTNEVYLEENGTTFPPGITSRPICGLMGIIRLLAGNYLVVITKKSKVGEVNGQSLWKVEATECLGYHRTDLHINEEQRLDNQLYETMLKFALDWNHFYFCNNYDITHSMQRLYNTSPEFLQMPLLERADQRFVWNGHLLRDLSVQPELGNFLIPVICGFVSVLPGFLNNKRFDYILISRRSCFRAGTRFYMRGLDSEGHAANFVETEQIVQYEGKRASYVQRPNLQYKPQPQLSKTQSHIDHKGAEQKMESTFAKVITDSKNNLIRYYPFDFHHECRKMRWDRLSILMERVSGDQEEFGYFMMEDDNTLTRHQTGMFRTNCMDCLDRTNVVQSMLARRSLQSQFKDFHIFAPGESIEDHKNSDFERMFKNTWADNADFCSKQYAGTGALKTDFTRTGKRTVFGALQDGINSAIRYYKNNFSDGFRQDSIDLLLGNYVVEENEGITAPSPLRPTRDMKFTLLPVICIVAFSMCIISILLPSSDLSLQLVYILFWLTATIVSFAVIIIYGTEFVNRPRLAVNKLKSD</sequence>